<dbReference type="InterPro" id="IPR017871">
    <property type="entry name" value="ABC_transporter-like_CS"/>
</dbReference>
<evidence type="ECO:0000256" key="3">
    <source>
        <dbReference type="ARBA" id="ARBA00022840"/>
    </source>
</evidence>
<dbReference type="CDD" id="cd03293">
    <property type="entry name" value="ABC_NrtD_SsuB_transporters"/>
    <property type="match status" value="1"/>
</dbReference>
<dbReference type="Proteomes" id="UP000286848">
    <property type="component" value="Unassembled WGS sequence"/>
</dbReference>
<keyword evidence="3 6" id="KW-0067">ATP-binding</keyword>
<evidence type="ECO:0000259" key="5">
    <source>
        <dbReference type="PROSITE" id="PS50893"/>
    </source>
</evidence>
<dbReference type="EMBL" id="BFFP01000056">
    <property type="protein sequence ID" value="GBG95794.1"/>
    <property type="molecule type" value="Genomic_DNA"/>
</dbReference>
<sequence>MVKNGAIVIDKVQKIFAGQDQQAAQIEAVHQVSAQIKPGDFVAIIGPSGCGKSTLLRMLAGLDQPTSGTIAVDEQNVTGPSRERGLVFQDSTLYPWLNVEQNVSFGLKLAKQLSKRKDEVQEFIDLVGLKGFEKVYPNQLSGGMQQRVALARALINYPKVLLFDEPFGALDAFTRMRLHDQLIKIWQKHKITMVMVTHDVEEAVYLADHIFAMTPRPAILKDIVDVDLPHPRDRNGEEFIALKEKVLRILNFTGEEGNLNENK</sequence>
<dbReference type="AlphaFoldDB" id="A0A401IW81"/>
<reference evidence="6 7" key="1">
    <citation type="journal article" date="2019" name="Int. J. Syst. Evol. Microbiol.">
        <title>Lactobacillus salitolerans sp. nov., a novel lactic acid bacterium isolated from spent mushroom substrates.</title>
        <authorList>
            <person name="Tohno M."/>
            <person name="Tanizawa Y."/>
            <person name="Kojima Y."/>
            <person name="Sakamoto M."/>
            <person name="Nakamura Y."/>
            <person name="Ohkuma M."/>
            <person name="Kobayashi H."/>
        </authorList>
    </citation>
    <scope>NUCLEOTIDE SEQUENCE [LARGE SCALE GENOMIC DNA]</scope>
    <source>
        <strain evidence="6 7">YK43</strain>
    </source>
</reference>
<evidence type="ECO:0000256" key="2">
    <source>
        <dbReference type="ARBA" id="ARBA00022741"/>
    </source>
</evidence>
<dbReference type="GO" id="GO:0005524">
    <property type="term" value="F:ATP binding"/>
    <property type="evidence" value="ECO:0007669"/>
    <property type="project" value="UniProtKB-KW"/>
</dbReference>
<evidence type="ECO:0000256" key="4">
    <source>
        <dbReference type="ARBA" id="ARBA00066388"/>
    </source>
</evidence>
<dbReference type="InterPro" id="IPR003439">
    <property type="entry name" value="ABC_transporter-like_ATP-bd"/>
</dbReference>
<feature type="domain" description="ABC transporter" evidence="5">
    <location>
        <begin position="7"/>
        <end position="240"/>
    </location>
</feature>
<dbReference type="PANTHER" id="PTHR42788:SF13">
    <property type="entry name" value="ALIPHATIC SULFONATES IMPORT ATP-BINDING PROTEIN SSUB"/>
    <property type="match status" value="1"/>
</dbReference>
<dbReference type="PROSITE" id="PS50893">
    <property type="entry name" value="ABC_TRANSPORTER_2"/>
    <property type="match status" value="1"/>
</dbReference>
<dbReference type="InterPro" id="IPR050166">
    <property type="entry name" value="ABC_transporter_ATP-bind"/>
</dbReference>
<keyword evidence="1" id="KW-0813">Transport</keyword>
<dbReference type="PROSITE" id="PS00211">
    <property type="entry name" value="ABC_TRANSPORTER_1"/>
    <property type="match status" value="1"/>
</dbReference>
<dbReference type="GO" id="GO:0016887">
    <property type="term" value="F:ATP hydrolysis activity"/>
    <property type="evidence" value="ECO:0007669"/>
    <property type="project" value="InterPro"/>
</dbReference>
<protein>
    <recommendedName>
        <fullName evidence="4">ABC-type quaternary amine transporter</fullName>
        <ecNumber evidence="4">7.6.2.9</ecNumber>
    </recommendedName>
</protein>
<dbReference type="EC" id="7.6.2.9" evidence="4"/>
<dbReference type="OrthoDB" id="9802264at2"/>
<dbReference type="FunFam" id="3.40.50.300:FF:000425">
    <property type="entry name" value="Probable ABC transporter, ATP-binding subunit"/>
    <property type="match status" value="1"/>
</dbReference>
<dbReference type="GO" id="GO:0015418">
    <property type="term" value="F:ABC-type quaternary ammonium compound transporting activity"/>
    <property type="evidence" value="ECO:0007669"/>
    <property type="project" value="UniProtKB-EC"/>
</dbReference>
<evidence type="ECO:0000313" key="7">
    <source>
        <dbReference type="Proteomes" id="UP000286848"/>
    </source>
</evidence>
<dbReference type="Gene3D" id="3.40.50.300">
    <property type="entry name" value="P-loop containing nucleotide triphosphate hydrolases"/>
    <property type="match status" value="1"/>
</dbReference>
<dbReference type="SMART" id="SM00382">
    <property type="entry name" value="AAA"/>
    <property type="match status" value="1"/>
</dbReference>
<dbReference type="PANTHER" id="PTHR42788">
    <property type="entry name" value="TAURINE IMPORT ATP-BINDING PROTEIN-RELATED"/>
    <property type="match status" value="1"/>
</dbReference>
<keyword evidence="7" id="KW-1185">Reference proteome</keyword>
<dbReference type="SUPFAM" id="SSF52540">
    <property type="entry name" value="P-loop containing nucleoside triphosphate hydrolases"/>
    <property type="match status" value="1"/>
</dbReference>
<dbReference type="RefSeq" id="WP_124978399.1">
    <property type="nucleotide sequence ID" value="NZ_BFFP01000056.1"/>
</dbReference>
<organism evidence="6 7">
    <name type="scientific">Ligilactobacillus salitolerans</name>
    <dbReference type="NCBI Taxonomy" id="1808352"/>
    <lineage>
        <taxon>Bacteria</taxon>
        <taxon>Bacillati</taxon>
        <taxon>Bacillota</taxon>
        <taxon>Bacilli</taxon>
        <taxon>Lactobacillales</taxon>
        <taxon>Lactobacillaceae</taxon>
        <taxon>Ligilactobacillus</taxon>
    </lineage>
</organism>
<keyword evidence="2" id="KW-0547">Nucleotide-binding</keyword>
<dbReference type="InterPro" id="IPR003593">
    <property type="entry name" value="AAA+_ATPase"/>
</dbReference>
<evidence type="ECO:0000256" key="1">
    <source>
        <dbReference type="ARBA" id="ARBA00022448"/>
    </source>
</evidence>
<gene>
    <name evidence="6" type="primary">tauB</name>
    <name evidence="6" type="ORF">LFYK43_22530</name>
</gene>
<name>A0A401IW81_9LACO</name>
<dbReference type="Pfam" id="PF00005">
    <property type="entry name" value="ABC_tran"/>
    <property type="match status" value="1"/>
</dbReference>
<comment type="caution">
    <text evidence="6">The sequence shown here is derived from an EMBL/GenBank/DDBJ whole genome shotgun (WGS) entry which is preliminary data.</text>
</comment>
<accession>A0A401IW81</accession>
<dbReference type="InterPro" id="IPR027417">
    <property type="entry name" value="P-loop_NTPase"/>
</dbReference>
<proteinExistence type="predicted"/>
<evidence type="ECO:0000313" key="6">
    <source>
        <dbReference type="EMBL" id="GBG95794.1"/>
    </source>
</evidence>